<proteinExistence type="predicted"/>
<feature type="coiled-coil region" evidence="1">
    <location>
        <begin position="66"/>
        <end position="93"/>
    </location>
</feature>
<feature type="transmembrane region" description="Helical" evidence="2">
    <location>
        <begin position="33"/>
        <end position="54"/>
    </location>
</feature>
<sequence>MNYNAFFHLSNSLLTTWTRILPKLIRSRFCSTIVYSFALATLAGGIGLSLYLTYQDLRYLWIKHQLARCIEQLERAEAKSAAANRRCDILEQISSRGRRMVDDIERWEKTKDELERMLLFNQLPAACATTDELDPDFKEYDMLMRRRETVRKIRELKQLDKHLEEEMEWWNAEGEEKLKLANADDSIKC</sequence>
<evidence type="ECO:0000313" key="4">
    <source>
        <dbReference type="Proteomes" id="UP001163846"/>
    </source>
</evidence>
<evidence type="ECO:0000313" key="3">
    <source>
        <dbReference type="EMBL" id="KAJ3835803.1"/>
    </source>
</evidence>
<dbReference type="AlphaFoldDB" id="A0AA38P3U0"/>
<keyword evidence="2" id="KW-0472">Membrane</keyword>
<dbReference type="EMBL" id="MU806376">
    <property type="protein sequence ID" value="KAJ3835803.1"/>
    <property type="molecule type" value="Genomic_DNA"/>
</dbReference>
<keyword evidence="1" id="KW-0175">Coiled coil</keyword>
<reference evidence="3" key="1">
    <citation type="submission" date="2022-08" db="EMBL/GenBank/DDBJ databases">
        <authorList>
            <consortium name="DOE Joint Genome Institute"/>
            <person name="Min B."/>
            <person name="Riley R."/>
            <person name="Sierra-Patev S."/>
            <person name="Naranjo-Ortiz M."/>
            <person name="Looney B."/>
            <person name="Konkel Z."/>
            <person name="Slot J.C."/>
            <person name="Sakamoto Y."/>
            <person name="Steenwyk J.L."/>
            <person name="Rokas A."/>
            <person name="Carro J."/>
            <person name="Camarero S."/>
            <person name="Ferreira P."/>
            <person name="Molpeceres G."/>
            <person name="Ruiz-Duenas F.J."/>
            <person name="Serrano A."/>
            <person name="Henrissat B."/>
            <person name="Drula E."/>
            <person name="Hughes K.W."/>
            <person name="Mata J.L."/>
            <person name="Ishikawa N.K."/>
            <person name="Vargas-Isla R."/>
            <person name="Ushijima S."/>
            <person name="Smith C.A."/>
            <person name="Ahrendt S."/>
            <person name="Andreopoulos W."/>
            <person name="He G."/>
            <person name="Labutti K."/>
            <person name="Lipzen A."/>
            <person name="Ng V."/>
            <person name="Sandor L."/>
            <person name="Barry K."/>
            <person name="Martinez A.T."/>
            <person name="Xiao Y."/>
            <person name="Gibbons J.G."/>
            <person name="Terashima K."/>
            <person name="Hibbett D.S."/>
            <person name="Grigoriev I.V."/>
        </authorList>
    </citation>
    <scope>NUCLEOTIDE SEQUENCE</scope>
    <source>
        <strain evidence="3">TFB9207</strain>
    </source>
</reference>
<keyword evidence="4" id="KW-1185">Reference proteome</keyword>
<dbReference type="Proteomes" id="UP001163846">
    <property type="component" value="Unassembled WGS sequence"/>
</dbReference>
<comment type="caution">
    <text evidence="3">The sequence shown here is derived from an EMBL/GenBank/DDBJ whole genome shotgun (WGS) entry which is preliminary data.</text>
</comment>
<keyword evidence="2" id="KW-0812">Transmembrane</keyword>
<accession>A0AA38P3U0</accession>
<gene>
    <name evidence="3" type="ORF">F5878DRAFT_294172</name>
</gene>
<evidence type="ECO:0000256" key="2">
    <source>
        <dbReference type="SAM" id="Phobius"/>
    </source>
</evidence>
<organism evidence="3 4">
    <name type="scientific">Lentinula raphanica</name>
    <dbReference type="NCBI Taxonomy" id="153919"/>
    <lineage>
        <taxon>Eukaryota</taxon>
        <taxon>Fungi</taxon>
        <taxon>Dikarya</taxon>
        <taxon>Basidiomycota</taxon>
        <taxon>Agaricomycotina</taxon>
        <taxon>Agaricomycetes</taxon>
        <taxon>Agaricomycetidae</taxon>
        <taxon>Agaricales</taxon>
        <taxon>Marasmiineae</taxon>
        <taxon>Omphalotaceae</taxon>
        <taxon>Lentinula</taxon>
    </lineage>
</organism>
<protein>
    <submittedName>
        <fullName evidence="3">Uncharacterized protein</fullName>
    </submittedName>
</protein>
<name>A0AA38P3U0_9AGAR</name>
<feature type="coiled-coil region" evidence="1">
    <location>
        <begin position="146"/>
        <end position="173"/>
    </location>
</feature>
<keyword evidence="2" id="KW-1133">Transmembrane helix</keyword>
<evidence type="ECO:0000256" key="1">
    <source>
        <dbReference type="SAM" id="Coils"/>
    </source>
</evidence>